<accession>A0A5E4QFE4</accession>
<gene>
    <name evidence="1" type="ORF">LSINAPIS_LOCUS7999</name>
</gene>
<dbReference type="EMBL" id="FZQP02002769">
    <property type="protein sequence ID" value="VVC96510.1"/>
    <property type="molecule type" value="Genomic_DNA"/>
</dbReference>
<dbReference type="Proteomes" id="UP000324832">
    <property type="component" value="Unassembled WGS sequence"/>
</dbReference>
<dbReference type="AlphaFoldDB" id="A0A5E4QFE4"/>
<sequence>MLDNDSESMQVNIDDKETTRTLEDKNESEMFRAWWNNDVPFDEASAEHGSVLRSVGNLHDNTYEQQQKHSILQVMEQHNHSNNLEIQCVLEHRQESLISTVSLLAKVVAMDLKQDAIHYCTSVAKSSKDNKRPRSITVM</sequence>
<proteinExistence type="predicted"/>
<name>A0A5E4QFE4_9NEOP</name>
<organism evidence="1 2">
    <name type="scientific">Leptidea sinapis</name>
    <dbReference type="NCBI Taxonomy" id="189913"/>
    <lineage>
        <taxon>Eukaryota</taxon>
        <taxon>Metazoa</taxon>
        <taxon>Ecdysozoa</taxon>
        <taxon>Arthropoda</taxon>
        <taxon>Hexapoda</taxon>
        <taxon>Insecta</taxon>
        <taxon>Pterygota</taxon>
        <taxon>Neoptera</taxon>
        <taxon>Endopterygota</taxon>
        <taxon>Lepidoptera</taxon>
        <taxon>Glossata</taxon>
        <taxon>Ditrysia</taxon>
        <taxon>Papilionoidea</taxon>
        <taxon>Pieridae</taxon>
        <taxon>Dismorphiinae</taxon>
        <taxon>Leptidea</taxon>
    </lineage>
</organism>
<reference evidence="1 2" key="1">
    <citation type="submission" date="2017-07" db="EMBL/GenBank/DDBJ databases">
        <authorList>
            <person name="Talla V."/>
            <person name="Backstrom N."/>
        </authorList>
    </citation>
    <scope>NUCLEOTIDE SEQUENCE [LARGE SCALE GENOMIC DNA]</scope>
</reference>
<protein>
    <submittedName>
        <fullName evidence="1">Uncharacterized protein</fullName>
    </submittedName>
</protein>
<evidence type="ECO:0000313" key="2">
    <source>
        <dbReference type="Proteomes" id="UP000324832"/>
    </source>
</evidence>
<keyword evidence="2" id="KW-1185">Reference proteome</keyword>
<evidence type="ECO:0000313" key="1">
    <source>
        <dbReference type="EMBL" id="VVC96510.1"/>
    </source>
</evidence>